<name>A0A8H7W6J0_9HELO</name>
<evidence type="ECO:0000256" key="1">
    <source>
        <dbReference type="SAM" id="MobiDB-lite"/>
    </source>
</evidence>
<feature type="compositionally biased region" description="Polar residues" evidence="1">
    <location>
        <begin position="23"/>
        <end position="34"/>
    </location>
</feature>
<feature type="compositionally biased region" description="Low complexity" evidence="1">
    <location>
        <begin position="107"/>
        <end position="117"/>
    </location>
</feature>
<feature type="region of interest" description="Disordered" evidence="1">
    <location>
        <begin position="21"/>
        <end position="54"/>
    </location>
</feature>
<dbReference type="OrthoDB" id="415825at2759"/>
<accession>A0A8H7W6J0</accession>
<gene>
    <name evidence="2" type="ORF">IFR04_007922</name>
</gene>
<dbReference type="EMBL" id="JAFJYH010000116">
    <property type="protein sequence ID" value="KAG4418975.1"/>
    <property type="molecule type" value="Genomic_DNA"/>
</dbReference>
<protein>
    <submittedName>
        <fullName evidence="2">Uncharacterized protein</fullName>
    </submittedName>
</protein>
<dbReference type="Pfam" id="PF11951">
    <property type="entry name" value="Fungal_trans_2"/>
    <property type="match status" value="1"/>
</dbReference>
<feature type="region of interest" description="Disordered" evidence="1">
    <location>
        <begin position="74"/>
        <end position="119"/>
    </location>
</feature>
<comment type="caution">
    <text evidence="2">The sequence shown here is derived from an EMBL/GenBank/DDBJ whole genome shotgun (WGS) entry which is preliminary data.</text>
</comment>
<evidence type="ECO:0000313" key="3">
    <source>
        <dbReference type="Proteomes" id="UP000664132"/>
    </source>
</evidence>
<dbReference type="PANTHER" id="PTHR37540:SF9">
    <property type="entry name" value="ZN(2)-C6 FUNGAL-TYPE DOMAIN-CONTAINING PROTEIN"/>
    <property type="match status" value="1"/>
</dbReference>
<dbReference type="Proteomes" id="UP000664132">
    <property type="component" value="Unassembled WGS sequence"/>
</dbReference>
<dbReference type="InterPro" id="IPR021858">
    <property type="entry name" value="Fun_TF"/>
</dbReference>
<feature type="compositionally biased region" description="Basic and acidic residues" evidence="1">
    <location>
        <begin position="41"/>
        <end position="54"/>
    </location>
</feature>
<keyword evidence="3" id="KW-1185">Reference proteome</keyword>
<sequence>MVVQPDHRWPTSPGLHICCNPKAQPTSDDISSLSPHRCMRSGRDDDPRSHCNPRKDGPCANCLRRYPPVPCYVQELDDPSNGRGAPRKESIQSETSLRFADHGTSSGGSISPSIEEPQVPTYPGIPLSRILHPIEDPYPYHEAILAIKQEIKQSIVDDTEEVQPGFVEDDSPSDTKLELIHKRLKFMDPGMQDAMHKQLESPRGVGGVLSMLNTFNTMPVKTTLRNTELFHFFHNYVAPTFCSVDGGSIPPLFASEILPWMMKSPLMPNVAILMASAAQNHAGMVKHSETLHIKSHVLSLVNKFIQQDFFLVGNQALRIVIHLVVLELFWGNAENIWPHMQGIKQMLRLRGGLQGMNDPLNAHVLIVTDYELACAFERELDLQSMETAIATPLPIRENYPAKARCPVLPYPTTFLDCRETLNLSITAAEILDDVRFLTTSITSCFLSPELEPTKTSKIQSTAAWLHKRISAIPPLDIVSITPTSDIINDTIRLSALVYTSAIQSLTPLSQKFPPDLQERMYSNLSLVGLQNWKEIPGVFLWILLVAAPCAKDDHRGRFLRKQMACTGMAIGLEDFLLGTACLRAFWLVQRWIAREGVEVCCENDAEGEDEAGLGVAIQSSGLYSM</sequence>
<evidence type="ECO:0000313" key="2">
    <source>
        <dbReference type="EMBL" id="KAG4418975.1"/>
    </source>
</evidence>
<dbReference type="AlphaFoldDB" id="A0A8H7W6J0"/>
<organism evidence="2 3">
    <name type="scientific">Cadophora malorum</name>
    <dbReference type="NCBI Taxonomy" id="108018"/>
    <lineage>
        <taxon>Eukaryota</taxon>
        <taxon>Fungi</taxon>
        <taxon>Dikarya</taxon>
        <taxon>Ascomycota</taxon>
        <taxon>Pezizomycotina</taxon>
        <taxon>Leotiomycetes</taxon>
        <taxon>Helotiales</taxon>
        <taxon>Ploettnerulaceae</taxon>
        <taxon>Cadophora</taxon>
    </lineage>
</organism>
<reference evidence="2" key="1">
    <citation type="submission" date="2021-02" db="EMBL/GenBank/DDBJ databases">
        <title>Genome sequence Cadophora malorum strain M34.</title>
        <authorList>
            <person name="Stefanovic E."/>
            <person name="Vu D."/>
            <person name="Scully C."/>
            <person name="Dijksterhuis J."/>
            <person name="Roader J."/>
            <person name="Houbraken J."/>
        </authorList>
    </citation>
    <scope>NUCLEOTIDE SEQUENCE</scope>
    <source>
        <strain evidence="2">M34</strain>
    </source>
</reference>
<proteinExistence type="predicted"/>
<dbReference type="PANTHER" id="PTHR37540">
    <property type="entry name" value="TRANSCRIPTION FACTOR (ACR-2), PUTATIVE-RELATED-RELATED"/>
    <property type="match status" value="1"/>
</dbReference>